<evidence type="ECO:0000313" key="3">
    <source>
        <dbReference type="Proteomes" id="UP000613030"/>
    </source>
</evidence>
<name>A0ABS1KUS8_9BACT</name>
<dbReference type="Proteomes" id="UP000613030">
    <property type="component" value="Unassembled WGS sequence"/>
</dbReference>
<keyword evidence="3" id="KW-1185">Reference proteome</keyword>
<keyword evidence="1" id="KW-0732">Signal</keyword>
<feature type="chain" id="PRO_5047250345" description="PepSY domain-containing protein" evidence="1">
    <location>
        <begin position="21"/>
        <end position="114"/>
    </location>
</feature>
<sequence length="114" mass="12893">MKNIFIFLAGMFLVSMTAQAQVEPDTLSNVREGNPQVVAPKLVQDQGYTKDMIRVKAADIPAAVQLALKGNEYNGWEDASLFKSKSGDVYRIEMKDGDMTKTYRFDRRGKRIKE</sequence>
<evidence type="ECO:0000313" key="2">
    <source>
        <dbReference type="EMBL" id="MBL0742948.1"/>
    </source>
</evidence>
<organism evidence="2 3">
    <name type="scientific">Chryseolinea lacunae</name>
    <dbReference type="NCBI Taxonomy" id="2801331"/>
    <lineage>
        <taxon>Bacteria</taxon>
        <taxon>Pseudomonadati</taxon>
        <taxon>Bacteroidota</taxon>
        <taxon>Cytophagia</taxon>
        <taxon>Cytophagales</taxon>
        <taxon>Fulvivirgaceae</taxon>
        <taxon>Chryseolinea</taxon>
    </lineage>
</organism>
<evidence type="ECO:0008006" key="4">
    <source>
        <dbReference type="Google" id="ProtNLM"/>
    </source>
</evidence>
<accession>A0ABS1KUS8</accession>
<reference evidence="2 3" key="1">
    <citation type="submission" date="2021-01" db="EMBL/GenBank/DDBJ databases">
        <title>Chryseolinea sp. Jin1 Genome sequencing and assembly.</title>
        <authorList>
            <person name="Kim I."/>
        </authorList>
    </citation>
    <scope>NUCLEOTIDE SEQUENCE [LARGE SCALE GENOMIC DNA]</scope>
    <source>
        <strain evidence="2 3">Jin1</strain>
    </source>
</reference>
<dbReference type="Gene3D" id="3.10.450.360">
    <property type="match status" value="1"/>
</dbReference>
<protein>
    <recommendedName>
        <fullName evidence="4">PepSY domain-containing protein</fullName>
    </recommendedName>
</protein>
<evidence type="ECO:0000256" key="1">
    <source>
        <dbReference type="SAM" id="SignalP"/>
    </source>
</evidence>
<comment type="caution">
    <text evidence="2">The sequence shown here is derived from an EMBL/GenBank/DDBJ whole genome shotgun (WGS) entry which is preliminary data.</text>
</comment>
<feature type="signal peptide" evidence="1">
    <location>
        <begin position="1"/>
        <end position="20"/>
    </location>
</feature>
<gene>
    <name evidence="2" type="ORF">JI741_17095</name>
</gene>
<proteinExistence type="predicted"/>
<dbReference type="EMBL" id="JAERRB010000005">
    <property type="protein sequence ID" value="MBL0742948.1"/>
    <property type="molecule type" value="Genomic_DNA"/>
</dbReference>
<dbReference type="RefSeq" id="WP_202011712.1">
    <property type="nucleotide sequence ID" value="NZ_JAERRB010000005.1"/>
</dbReference>